<dbReference type="SMART" id="SM00944">
    <property type="entry name" value="Pro-kuma_activ"/>
    <property type="match status" value="1"/>
</dbReference>
<dbReference type="PROSITE" id="PS51695">
    <property type="entry name" value="SEDOLISIN"/>
    <property type="match status" value="1"/>
</dbReference>
<feature type="chain" id="PRO_5045307544" description="Peptidase S53 domain-containing protein" evidence="10">
    <location>
        <begin position="19"/>
        <end position="654"/>
    </location>
</feature>
<dbReference type="InterPro" id="IPR030400">
    <property type="entry name" value="Sedolisin_dom"/>
</dbReference>
<reference evidence="12" key="1">
    <citation type="submission" date="2022-10" db="EMBL/GenBank/DDBJ databases">
        <title>Puccinia triticina Genome sequencing and assembly.</title>
        <authorList>
            <person name="Li C."/>
        </authorList>
    </citation>
    <scope>NUCLEOTIDE SEQUENCE</scope>
    <source>
        <strain evidence="12">Pt15</strain>
    </source>
</reference>
<dbReference type="Proteomes" id="UP001164743">
    <property type="component" value="Chromosome 2A"/>
</dbReference>
<feature type="active site" description="Charge relay system" evidence="9">
    <location>
        <position position="554"/>
    </location>
</feature>
<evidence type="ECO:0000256" key="7">
    <source>
        <dbReference type="ARBA" id="ARBA00022837"/>
    </source>
</evidence>
<evidence type="ECO:0000256" key="5">
    <source>
        <dbReference type="ARBA" id="ARBA00022801"/>
    </source>
</evidence>
<sequence length="654" mass="72803">MFLINSFLVLLLFSWVDALVHETRQSHPLWKRTDGGSGTSIPDYFKQQTRLPITFRLRQRNIDRLHAEIKKVSDPEDDSYGQHWSPEQVSDYFSPSSESRQAVLDWLYGHDSGIKSHQIVQDHQRGWIEFQGTIKQAEDLLETTYHLYSNGQGNSHVGCDSYNLPDHLAHHIDMVTPTVHFPPDRKVGRTSAPPTTAEDATLHADVPHRNRRRWHALSEKFALTICSEWMNFVCLSYMYKFRDYVPLAAAKNSLGIVVFSPMKLVFSGTDLLYHTFTPKVFGARPRVKNLGPQLGTQPKVLEPEEISKREGELFELEMDVEYSLPLIFPTPVNIYQVNTHSTESIQPFEILFEAILCQKSSDPKTSQSCVLSKPANVISISYGMSEISSPRSALIRQCEEYGKMALMGITVLASSGDDGVAGHEGKCIGSSQKLENGGHRFAPDFPATCPYVTAVGGSMIPPGKAWNYPEVALNILDKVTGGGFSDVFPAPWYQKEALKNYIRDHKPPYPSGTYNDSIQARGYPDLSVNGANLALTHWQGEKRNATFYKARGTSLSVQIAASIITLINDGRIAKGLSPVGFINPTIYSPKFASAFADIVSGTNNGCGTPGFTAAKVLERQDLMNSTGYGYRFIKVEKLLCGHHCSILALEKPIY</sequence>
<evidence type="ECO:0000256" key="8">
    <source>
        <dbReference type="ARBA" id="ARBA00023145"/>
    </source>
</evidence>
<evidence type="ECO:0000313" key="13">
    <source>
        <dbReference type="Proteomes" id="UP001164743"/>
    </source>
</evidence>
<keyword evidence="13" id="KW-1185">Reference proteome</keyword>
<keyword evidence="4" id="KW-0479">Metal-binding</keyword>
<keyword evidence="7" id="KW-0106">Calcium</keyword>
<dbReference type="PANTHER" id="PTHR14218">
    <property type="entry name" value="PROTEASE S8 TRIPEPTIDYL PEPTIDASE I CLN2"/>
    <property type="match status" value="1"/>
</dbReference>
<evidence type="ECO:0000256" key="9">
    <source>
        <dbReference type="PROSITE-ProRule" id="PRU01032"/>
    </source>
</evidence>
<organism evidence="12 13">
    <name type="scientific">Puccinia triticina</name>
    <dbReference type="NCBI Taxonomy" id="208348"/>
    <lineage>
        <taxon>Eukaryota</taxon>
        <taxon>Fungi</taxon>
        <taxon>Dikarya</taxon>
        <taxon>Basidiomycota</taxon>
        <taxon>Pucciniomycotina</taxon>
        <taxon>Pucciniomycetes</taxon>
        <taxon>Pucciniales</taxon>
        <taxon>Pucciniaceae</taxon>
        <taxon>Puccinia</taxon>
    </lineage>
</organism>
<comment type="cofactor">
    <cofactor evidence="1">
        <name>Ca(2+)</name>
        <dbReference type="ChEBI" id="CHEBI:29108"/>
    </cofactor>
</comment>
<accession>A0ABY7CA25</accession>
<keyword evidence="10" id="KW-0732">Signal</keyword>
<evidence type="ECO:0000256" key="1">
    <source>
        <dbReference type="ARBA" id="ARBA00001913"/>
    </source>
</evidence>
<dbReference type="SUPFAM" id="SSF52743">
    <property type="entry name" value="Subtilisin-like"/>
    <property type="match status" value="1"/>
</dbReference>
<evidence type="ECO:0000259" key="11">
    <source>
        <dbReference type="PROSITE" id="PS51695"/>
    </source>
</evidence>
<dbReference type="GeneID" id="77807752"/>
<proteinExistence type="predicted"/>
<dbReference type="CDD" id="cd04056">
    <property type="entry name" value="Peptidases_S53"/>
    <property type="match status" value="1"/>
</dbReference>
<keyword evidence="8" id="KW-0865">Zymogen</keyword>
<dbReference type="SUPFAM" id="SSF54897">
    <property type="entry name" value="Protease propeptides/inhibitors"/>
    <property type="match status" value="1"/>
</dbReference>
<evidence type="ECO:0000313" key="12">
    <source>
        <dbReference type="EMBL" id="WAQ81768.1"/>
    </source>
</evidence>
<comment type="caution">
    <text evidence="9">Lacks conserved residue(s) required for the propagation of feature annotation.</text>
</comment>
<keyword evidence="5 9" id="KW-0378">Hydrolase</keyword>
<feature type="signal peptide" evidence="10">
    <location>
        <begin position="1"/>
        <end position="18"/>
    </location>
</feature>
<dbReference type="PANTHER" id="PTHR14218:SF19">
    <property type="entry name" value="SERINE PROTEASE AORO, PUTATIVE (AFU_ORTHOLOGUE AFUA_6G10250)-RELATED"/>
    <property type="match status" value="1"/>
</dbReference>
<evidence type="ECO:0000256" key="3">
    <source>
        <dbReference type="ARBA" id="ARBA00022670"/>
    </source>
</evidence>
<dbReference type="EMBL" id="CP110422">
    <property type="protein sequence ID" value="WAQ81768.1"/>
    <property type="molecule type" value="Genomic_DNA"/>
</dbReference>
<keyword evidence="3 9" id="KW-0645">Protease</keyword>
<dbReference type="InterPro" id="IPR036852">
    <property type="entry name" value="Peptidase_S8/S53_dom_sf"/>
</dbReference>
<feature type="domain" description="Peptidase S53" evidence="11">
    <location>
        <begin position="229"/>
        <end position="638"/>
    </location>
</feature>
<name>A0ABY7CA25_9BASI</name>
<evidence type="ECO:0000256" key="2">
    <source>
        <dbReference type="ARBA" id="ARBA00004239"/>
    </source>
</evidence>
<dbReference type="Gene3D" id="3.40.50.200">
    <property type="entry name" value="Peptidase S8/S53 domain"/>
    <property type="match status" value="1"/>
</dbReference>
<feature type="active site" description="Charge relay system" evidence="9">
    <location>
        <position position="319"/>
    </location>
</feature>
<dbReference type="Pfam" id="PF09286">
    <property type="entry name" value="Pro-kuma_activ"/>
    <property type="match status" value="1"/>
</dbReference>
<evidence type="ECO:0000256" key="6">
    <source>
        <dbReference type="ARBA" id="ARBA00022825"/>
    </source>
</evidence>
<evidence type="ECO:0000256" key="4">
    <source>
        <dbReference type="ARBA" id="ARBA00022723"/>
    </source>
</evidence>
<evidence type="ECO:0000256" key="10">
    <source>
        <dbReference type="SAM" id="SignalP"/>
    </source>
</evidence>
<dbReference type="InterPro" id="IPR015366">
    <property type="entry name" value="S53_propep"/>
</dbReference>
<dbReference type="CDD" id="cd11377">
    <property type="entry name" value="Pro-peptidase_S53"/>
    <property type="match status" value="1"/>
</dbReference>
<feature type="active site" description="Charge relay system" evidence="9">
    <location>
        <position position="315"/>
    </location>
</feature>
<dbReference type="RefSeq" id="XP_053017323.1">
    <property type="nucleotide sequence ID" value="XM_053166868.1"/>
</dbReference>
<protein>
    <recommendedName>
        <fullName evidence="11">Peptidase S53 domain-containing protein</fullName>
    </recommendedName>
</protein>
<keyword evidence="6 9" id="KW-0720">Serine protease</keyword>
<comment type="subcellular location">
    <subcellularLocation>
        <location evidence="2">Secreted</location>
        <location evidence="2">Extracellular space</location>
    </subcellularLocation>
</comment>
<gene>
    <name evidence="12" type="ORF">PtA15_2A80</name>
</gene>
<dbReference type="InterPro" id="IPR050819">
    <property type="entry name" value="Tripeptidyl-peptidase_I"/>
</dbReference>